<gene>
    <name evidence="1" type="ORF">GLOIN_2v1587158</name>
</gene>
<evidence type="ECO:0000313" key="1">
    <source>
        <dbReference type="EMBL" id="POG73352.1"/>
    </source>
</evidence>
<reference evidence="1 2" key="2">
    <citation type="journal article" date="2018" name="New Phytol.">
        <title>High intraspecific genome diversity in the model arbuscular mycorrhizal symbiont Rhizophagus irregularis.</title>
        <authorList>
            <person name="Chen E.C.H."/>
            <person name="Morin E."/>
            <person name="Beaudet D."/>
            <person name="Noel J."/>
            <person name="Yildirir G."/>
            <person name="Ndikumana S."/>
            <person name="Charron P."/>
            <person name="St-Onge C."/>
            <person name="Giorgi J."/>
            <person name="Kruger M."/>
            <person name="Marton T."/>
            <person name="Ropars J."/>
            <person name="Grigoriev I.V."/>
            <person name="Hainaut M."/>
            <person name="Henrissat B."/>
            <person name="Roux C."/>
            <person name="Martin F."/>
            <person name="Corradi N."/>
        </authorList>
    </citation>
    <scope>NUCLEOTIDE SEQUENCE [LARGE SCALE GENOMIC DNA]</scope>
    <source>
        <strain evidence="1 2">DAOM 197198</strain>
    </source>
</reference>
<keyword evidence="2" id="KW-1185">Reference proteome</keyword>
<sequence>MIWLYFIAFPHYGIYISQTLWFEPARKFLSFATPPTADEENVYQSYFREKFLSQLEGDNYVKAVDRHSKKFLELLLQIMLMV</sequence>
<dbReference type="EMBL" id="AUPC02000084">
    <property type="protein sequence ID" value="POG73352.1"/>
    <property type="molecule type" value="Genomic_DNA"/>
</dbReference>
<dbReference type="Proteomes" id="UP000018888">
    <property type="component" value="Unassembled WGS sequence"/>
</dbReference>
<proteinExistence type="predicted"/>
<evidence type="ECO:0000313" key="2">
    <source>
        <dbReference type="Proteomes" id="UP000018888"/>
    </source>
</evidence>
<protein>
    <submittedName>
        <fullName evidence="1">Uncharacterized protein</fullName>
    </submittedName>
</protein>
<comment type="caution">
    <text evidence="1">The sequence shown here is derived from an EMBL/GenBank/DDBJ whole genome shotgun (WGS) entry which is preliminary data.</text>
</comment>
<dbReference type="AlphaFoldDB" id="A0A2P4Q6W7"/>
<name>A0A2P4Q6W7_RHIID</name>
<organism evidence="1 2">
    <name type="scientific">Rhizophagus irregularis (strain DAOM 181602 / DAOM 197198 / MUCL 43194)</name>
    <name type="common">Arbuscular mycorrhizal fungus</name>
    <name type="synonym">Glomus intraradices</name>
    <dbReference type="NCBI Taxonomy" id="747089"/>
    <lineage>
        <taxon>Eukaryota</taxon>
        <taxon>Fungi</taxon>
        <taxon>Fungi incertae sedis</taxon>
        <taxon>Mucoromycota</taxon>
        <taxon>Glomeromycotina</taxon>
        <taxon>Glomeromycetes</taxon>
        <taxon>Glomerales</taxon>
        <taxon>Glomeraceae</taxon>
        <taxon>Rhizophagus</taxon>
    </lineage>
</organism>
<reference evidence="1 2" key="1">
    <citation type="journal article" date="2013" name="Proc. Natl. Acad. Sci. U.S.A.">
        <title>Genome of an arbuscular mycorrhizal fungus provides insight into the oldest plant symbiosis.</title>
        <authorList>
            <person name="Tisserant E."/>
            <person name="Malbreil M."/>
            <person name="Kuo A."/>
            <person name="Kohler A."/>
            <person name="Symeonidi A."/>
            <person name="Balestrini R."/>
            <person name="Charron P."/>
            <person name="Duensing N."/>
            <person name="Frei Dit Frey N."/>
            <person name="Gianinazzi-Pearson V."/>
            <person name="Gilbert L.B."/>
            <person name="Handa Y."/>
            <person name="Herr J.R."/>
            <person name="Hijri M."/>
            <person name="Koul R."/>
            <person name="Kawaguchi M."/>
            <person name="Krajinski F."/>
            <person name="Lammers P.J."/>
            <person name="Masclaux F.G."/>
            <person name="Murat C."/>
            <person name="Morin E."/>
            <person name="Ndikumana S."/>
            <person name="Pagni M."/>
            <person name="Petitpierre D."/>
            <person name="Requena N."/>
            <person name="Rosikiewicz P."/>
            <person name="Riley R."/>
            <person name="Saito K."/>
            <person name="San Clemente H."/>
            <person name="Shapiro H."/>
            <person name="van Tuinen D."/>
            <person name="Becard G."/>
            <person name="Bonfante P."/>
            <person name="Paszkowski U."/>
            <person name="Shachar-Hill Y.Y."/>
            <person name="Tuskan G.A."/>
            <person name="Young P.W."/>
            <person name="Sanders I.R."/>
            <person name="Henrissat B."/>
            <person name="Rensing S.A."/>
            <person name="Grigoriev I.V."/>
            <person name="Corradi N."/>
            <person name="Roux C."/>
            <person name="Martin F."/>
        </authorList>
    </citation>
    <scope>NUCLEOTIDE SEQUENCE [LARGE SCALE GENOMIC DNA]</scope>
    <source>
        <strain evidence="1 2">DAOM 197198</strain>
    </source>
</reference>
<accession>A0A2P4Q6W7</accession>